<feature type="signal peptide" evidence="5">
    <location>
        <begin position="1"/>
        <end position="20"/>
    </location>
</feature>
<dbReference type="NCBIfam" id="TIGR04183">
    <property type="entry name" value="Por_Secre_tail"/>
    <property type="match status" value="1"/>
</dbReference>
<reference evidence="7" key="2">
    <citation type="submission" date="2016-11" db="EMBL/GenBank/DDBJ databases">
        <authorList>
            <person name="Jaros S."/>
            <person name="Januszkiewicz K."/>
            <person name="Wedrychowicz H."/>
        </authorList>
    </citation>
    <scope>NUCLEOTIDE SEQUENCE [LARGE SCALE GENOMIC DNA]</scope>
    <source>
        <strain evidence="7">DSM 27989</strain>
    </source>
</reference>
<dbReference type="PANTHER" id="PTHR33607:SF2">
    <property type="entry name" value="ENDONUCLEASE-1"/>
    <property type="match status" value="1"/>
</dbReference>
<dbReference type="Pfam" id="PF04231">
    <property type="entry name" value="Endonuclease_1"/>
    <property type="match status" value="1"/>
</dbReference>
<keyword evidence="4" id="KW-0378">Hydrolase</keyword>
<evidence type="ECO:0000256" key="2">
    <source>
        <dbReference type="ARBA" id="ARBA00022722"/>
    </source>
</evidence>
<accession>A0A1M6YFA0</accession>
<evidence type="ECO:0000256" key="1">
    <source>
        <dbReference type="ARBA" id="ARBA00006429"/>
    </source>
</evidence>
<evidence type="ECO:0000313" key="7">
    <source>
        <dbReference type="EMBL" id="SHL16639.1"/>
    </source>
</evidence>
<dbReference type="InterPro" id="IPR007346">
    <property type="entry name" value="Endonuclease-I"/>
</dbReference>
<evidence type="ECO:0000313" key="6">
    <source>
        <dbReference type="EMBL" id="GGE97497.1"/>
    </source>
</evidence>
<comment type="similarity">
    <text evidence="1">Belongs to the EndA/NucM nuclease family.</text>
</comment>
<dbReference type="RefSeq" id="WP_072931896.1">
    <property type="nucleotide sequence ID" value="NZ_BMFL01000008.1"/>
</dbReference>
<sequence length="368" mass="41671">MKKGFTLFITIISFIGFAQAPLNYYNTATGDKFELKTQLYNIIKGHTSVGYGGLWTIYASNDNSNGFLDKYYEKDNTILDIYSENPTGADPYSFTKSTNQCGSSGYRNEGDCYNREHLVPQSVFSERSPMVADAFHIWPTDGKVNGVRSNFPHGVVGVASQTSLNGSKLGGNKNSGYSAGYSGTVFEPIDEFKGDVARAYLYFATRYQEDGIQNWSYAMFNGTKDKVFTDTFLKILITWHLNDPVSDREIDINNLIYKSQKNRNPYIDHPEYVEKIWGANLATDDFEYQKRDDVKVYNKTSRSIVVRLENNKKQIEKVSVFNINGQKVNEVNNSTHQKEVEVNFSNPGVYVIKVVGKGMEINQRVVIK</sequence>
<dbReference type="SUPFAM" id="SSF54060">
    <property type="entry name" value="His-Me finger endonucleases"/>
    <property type="match status" value="1"/>
</dbReference>
<protein>
    <submittedName>
        <fullName evidence="7">Por secretion system C-terminal sorting domain-containing protein</fullName>
    </submittedName>
</protein>
<dbReference type="Proteomes" id="UP000650994">
    <property type="component" value="Unassembled WGS sequence"/>
</dbReference>
<evidence type="ECO:0000313" key="9">
    <source>
        <dbReference type="Proteomes" id="UP000650994"/>
    </source>
</evidence>
<dbReference type="OrthoDB" id="5485925at2"/>
<keyword evidence="3 5" id="KW-0732">Signal</keyword>
<keyword evidence="2" id="KW-0540">Nuclease</keyword>
<organism evidence="7 8">
    <name type="scientific">Chishuiella changwenlii</name>
    <dbReference type="NCBI Taxonomy" id="1434701"/>
    <lineage>
        <taxon>Bacteria</taxon>
        <taxon>Pseudomonadati</taxon>
        <taxon>Bacteroidota</taxon>
        <taxon>Flavobacteriia</taxon>
        <taxon>Flavobacteriales</taxon>
        <taxon>Weeksellaceae</taxon>
        <taxon>Chishuiella</taxon>
    </lineage>
</organism>
<dbReference type="InterPro" id="IPR044925">
    <property type="entry name" value="His-Me_finger_sf"/>
</dbReference>
<proteinExistence type="inferred from homology"/>
<reference evidence="8" key="3">
    <citation type="submission" date="2016-11" db="EMBL/GenBank/DDBJ databases">
        <authorList>
            <person name="Varghese N."/>
            <person name="Submissions S."/>
        </authorList>
    </citation>
    <scope>NUCLEOTIDE SEQUENCE [LARGE SCALE GENOMIC DNA]</scope>
    <source>
        <strain evidence="8">DSM 27989</strain>
    </source>
</reference>
<dbReference type="Proteomes" id="UP000184120">
    <property type="component" value="Unassembled WGS sequence"/>
</dbReference>
<dbReference type="STRING" id="1434701.SAMN05443634_106216"/>
<evidence type="ECO:0000256" key="5">
    <source>
        <dbReference type="SAM" id="SignalP"/>
    </source>
</evidence>
<dbReference type="AlphaFoldDB" id="A0A1M6YFA0"/>
<dbReference type="GO" id="GO:0004518">
    <property type="term" value="F:nuclease activity"/>
    <property type="evidence" value="ECO:0007669"/>
    <property type="project" value="UniProtKB-KW"/>
</dbReference>
<feature type="chain" id="PRO_5012635876" evidence="5">
    <location>
        <begin position="21"/>
        <end position="368"/>
    </location>
</feature>
<name>A0A1M6YFA0_9FLAO</name>
<dbReference type="EMBL" id="FRBH01000006">
    <property type="protein sequence ID" value="SHL16639.1"/>
    <property type="molecule type" value="Genomic_DNA"/>
</dbReference>
<gene>
    <name evidence="6" type="ORF">GCM10010984_13830</name>
    <name evidence="7" type="ORF">SAMN05443634_106216</name>
</gene>
<evidence type="ECO:0000256" key="3">
    <source>
        <dbReference type="ARBA" id="ARBA00022729"/>
    </source>
</evidence>
<reference evidence="6" key="1">
    <citation type="journal article" date="2014" name="Int. J. Syst. Evol. Microbiol.">
        <title>Complete genome of a new Firmicutes species belonging to the dominant human colonic microbiota ('Ruminococcus bicirculans') reveals two chromosomes and a selective capacity to utilize plant glucans.</title>
        <authorList>
            <consortium name="NISC Comparative Sequencing Program"/>
            <person name="Wegmann U."/>
            <person name="Louis P."/>
            <person name="Goesmann A."/>
            <person name="Henrissat B."/>
            <person name="Duncan S.H."/>
            <person name="Flint H.J."/>
        </authorList>
    </citation>
    <scope>NUCLEOTIDE SEQUENCE</scope>
    <source>
        <strain evidence="6">CGMCC 1.12707</strain>
    </source>
</reference>
<reference evidence="9" key="4">
    <citation type="journal article" date="2019" name="Int. J. Syst. Evol. Microbiol.">
        <title>The Global Catalogue of Microorganisms (GCM) 10K type strain sequencing project: providing services to taxonomists for standard genome sequencing and annotation.</title>
        <authorList>
            <consortium name="The Broad Institute Genomics Platform"/>
            <consortium name="The Broad Institute Genome Sequencing Center for Infectious Disease"/>
            <person name="Wu L."/>
            <person name="Ma J."/>
        </authorList>
    </citation>
    <scope>NUCLEOTIDE SEQUENCE [LARGE SCALE GENOMIC DNA]</scope>
    <source>
        <strain evidence="9">CGMCC 1.12707</strain>
    </source>
</reference>
<dbReference type="GO" id="GO:0016787">
    <property type="term" value="F:hydrolase activity"/>
    <property type="evidence" value="ECO:0007669"/>
    <property type="project" value="UniProtKB-KW"/>
</dbReference>
<reference evidence="6" key="5">
    <citation type="submission" date="2024-05" db="EMBL/GenBank/DDBJ databases">
        <authorList>
            <person name="Sun Q."/>
            <person name="Zhou Y."/>
        </authorList>
    </citation>
    <scope>NUCLEOTIDE SEQUENCE</scope>
    <source>
        <strain evidence="6">CGMCC 1.12707</strain>
    </source>
</reference>
<keyword evidence="9" id="KW-1185">Reference proteome</keyword>
<dbReference type="EMBL" id="BMFL01000008">
    <property type="protein sequence ID" value="GGE97497.1"/>
    <property type="molecule type" value="Genomic_DNA"/>
</dbReference>
<dbReference type="PANTHER" id="PTHR33607">
    <property type="entry name" value="ENDONUCLEASE-1"/>
    <property type="match status" value="1"/>
</dbReference>
<evidence type="ECO:0000313" key="8">
    <source>
        <dbReference type="Proteomes" id="UP000184120"/>
    </source>
</evidence>
<dbReference type="InterPro" id="IPR026444">
    <property type="entry name" value="Secre_tail"/>
</dbReference>
<evidence type="ECO:0000256" key="4">
    <source>
        <dbReference type="ARBA" id="ARBA00022801"/>
    </source>
</evidence>